<dbReference type="EMBL" id="CP071090">
    <property type="protein sequence ID" value="QSQ19155.1"/>
    <property type="molecule type" value="Genomic_DNA"/>
</dbReference>
<dbReference type="PANTHER" id="PTHR23517">
    <property type="entry name" value="RESISTANCE PROTEIN MDTM, PUTATIVE-RELATED-RELATED"/>
    <property type="match status" value="1"/>
</dbReference>
<keyword evidence="6 8" id="KW-1133">Transmembrane helix</keyword>
<reference evidence="9 10" key="1">
    <citation type="submission" date="2021-02" db="EMBL/GenBank/DDBJ databases">
        <title>De Novo genome assembly of isolated myxobacteria.</title>
        <authorList>
            <person name="Stevens D.C."/>
        </authorList>
    </citation>
    <scope>NUCLEOTIDE SEQUENCE [LARGE SCALE GENOMIC DNA]</scope>
    <source>
        <strain evidence="10">SCPEA02</strain>
    </source>
</reference>
<evidence type="ECO:0000256" key="1">
    <source>
        <dbReference type="ARBA" id="ARBA00004651"/>
    </source>
</evidence>
<feature type="transmembrane region" description="Helical" evidence="8">
    <location>
        <begin position="343"/>
        <end position="364"/>
    </location>
</feature>
<evidence type="ECO:0000256" key="5">
    <source>
        <dbReference type="ARBA" id="ARBA00022856"/>
    </source>
</evidence>
<dbReference type="NCBIfam" id="TIGR00924">
    <property type="entry name" value="yjdL_sub1_fam"/>
    <property type="match status" value="1"/>
</dbReference>
<evidence type="ECO:0000256" key="4">
    <source>
        <dbReference type="ARBA" id="ARBA00022692"/>
    </source>
</evidence>
<keyword evidence="7 8" id="KW-0472">Membrane</keyword>
<accession>A0ABX7NJW6</accession>
<dbReference type="Proteomes" id="UP000662747">
    <property type="component" value="Chromosome"/>
</dbReference>
<name>A0ABX7NJW6_9BACT</name>
<sequence length="456" mass="47809">MAGEYAQGVMKKERAQAGSPPGLYRLCLAEMWERAAYYGMRGLLVLFLTYKTQGGLGWSTGEALTLYAIFTLLAGLLPIPGGFLADGLLGPHKAVALGCAAMLVGYLLLALPAGPALYLGLGSLLLGSGLFRPSLITLLGGLYPEGAAQRDGGFTLRYLGIHSGAILGNFVCGIVSQLLGWHWGFGAAGAFMLLGLLTFLTVPSGLLKPSPVTASPASESGSRDLAQQNRARIGIIAILGVFMLGVWTCFESSSLSININQTATFSWTLFGMAVPVGMFKNSASWLTVLLAPMLVLLWNVLAARGRSPSPPVKMGVGLLLMPLGFAFMFGAGKEHQLSGQASVAWLLMTHLLVTLAELCISPTVMSMVTRLAPARFPSLTVGSWLLVPVMANWLAGRAVDPQKNLSVLLFTGVAMAAGGVLLLALAPVLERWLRAATTATRPSPAAPEPGPAHPAP</sequence>
<organism evidence="9 10">
    <name type="scientific">Pyxidicoccus parkwayensis</name>
    <dbReference type="NCBI Taxonomy" id="2813578"/>
    <lineage>
        <taxon>Bacteria</taxon>
        <taxon>Pseudomonadati</taxon>
        <taxon>Myxococcota</taxon>
        <taxon>Myxococcia</taxon>
        <taxon>Myxococcales</taxon>
        <taxon>Cystobacterineae</taxon>
        <taxon>Myxococcaceae</taxon>
        <taxon>Pyxidicoccus</taxon>
    </lineage>
</organism>
<proteinExistence type="predicted"/>
<protein>
    <submittedName>
        <fullName evidence="9">Peptide MFS transporter</fullName>
    </submittedName>
</protein>
<evidence type="ECO:0000313" key="9">
    <source>
        <dbReference type="EMBL" id="QSQ19155.1"/>
    </source>
</evidence>
<feature type="transmembrane region" description="Helical" evidence="8">
    <location>
        <begin position="314"/>
        <end position="331"/>
    </location>
</feature>
<feature type="transmembrane region" description="Helical" evidence="8">
    <location>
        <begin position="285"/>
        <end position="302"/>
    </location>
</feature>
<keyword evidence="5" id="KW-0653">Protein transport</keyword>
<evidence type="ECO:0000256" key="2">
    <source>
        <dbReference type="ARBA" id="ARBA00022448"/>
    </source>
</evidence>
<evidence type="ECO:0000256" key="7">
    <source>
        <dbReference type="ARBA" id="ARBA00023136"/>
    </source>
</evidence>
<feature type="transmembrane region" description="Helical" evidence="8">
    <location>
        <begin position="231"/>
        <end position="250"/>
    </location>
</feature>
<evidence type="ECO:0000256" key="8">
    <source>
        <dbReference type="SAM" id="Phobius"/>
    </source>
</evidence>
<keyword evidence="5" id="KW-0571">Peptide transport</keyword>
<feature type="transmembrane region" description="Helical" evidence="8">
    <location>
        <begin position="156"/>
        <end position="176"/>
    </location>
</feature>
<dbReference type="InterPro" id="IPR036259">
    <property type="entry name" value="MFS_trans_sf"/>
</dbReference>
<feature type="transmembrane region" description="Helical" evidence="8">
    <location>
        <begin position="64"/>
        <end position="85"/>
    </location>
</feature>
<dbReference type="PANTHER" id="PTHR23517:SF15">
    <property type="entry name" value="PROTON-DEPENDENT OLIGOPEPTIDE FAMILY TRANSPORT PROTEIN"/>
    <property type="match status" value="1"/>
</dbReference>
<evidence type="ECO:0000256" key="3">
    <source>
        <dbReference type="ARBA" id="ARBA00022475"/>
    </source>
</evidence>
<dbReference type="InterPro" id="IPR050171">
    <property type="entry name" value="MFS_Transporters"/>
</dbReference>
<feature type="transmembrane region" description="Helical" evidence="8">
    <location>
        <begin position="183"/>
        <end position="202"/>
    </location>
</feature>
<keyword evidence="3" id="KW-1003">Cell membrane</keyword>
<dbReference type="RefSeq" id="WP_206720743.1">
    <property type="nucleotide sequence ID" value="NZ_CP071090.1"/>
</dbReference>
<evidence type="ECO:0000313" key="10">
    <source>
        <dbReference type="Proteomes" id="UP000662747"/>
    </source>
</evidence>
<keyword evidence="4 8" id="KW-0812">Transmembrane</keyword>
<dbReference type="Pfam" id="PF00854">
    <property type="entry name" value="PTR2"/>
    <property type="match status" value="2"/>
</dbReference>
<dbReference type="InterPro" id="IPR000109">
    <property type="entry name" value="POT_fam"/>
</dbReference>
<dbReference type="InterPro" id="IPR005279">
    <property type="entry name" value="Dipep/tripep_permease"/>
</dbReference>
<gene>
    <name evidence="9" type="ORF">JY651_27830</name>
</gene>
<comment type="subcellular location">
    <subcellularLocation>
        <location evidence="1">Cell membrane</location>
        <topology evidence="1">Multi-pass membrane protein</topology>
    </subcellularLocation>
</comment>
<dbReference type="Gene3D" id="1.20.1250.20">
    <property type="entry name" value="MFS general substrate transporter like domains"/>
    <property type="match status" value="2"/>
</dbReference>
<dbReference type="SUPFAM" id="SSF103473">
    <property type="entry name" value="MFS general substrate transporter"/>
    <property type="match status" value="1"/>
</dbReference>
<feature type="transmembrane region" description="Helical" evidence="8">
    <location>
        <begin position="407"/>
        <end position="429"/>
    </location>
</feature>
<keyword evidence="2" id="KW-0813">Transport</keyword>
<keyword evidence="10" id="KW-1185">Reference proteome</keyword>
<feature type="transmembrane region" description="Helical" evidence="8">
    <location>
        <begin position="376"/>
        <end position="395"/>
    </location>
</feature>
<dbReference type="CDD" id="cd17346">
    <property type="entry name" value="MFS_DtpA_like"/>
    <property type="match status" value="1"/>
</dbReference>
<evidence type="ECO:0000256" key="6">
    <source>
        <dbReference type="ARBA" id="ARBA00022989"/>
    </source>
</evidence>